<evidence type="ECO:0008006" key="4">
    <source>
        <dbReference type="Google" id="ProtNLM"/>
    </source>
</evidence>
<reference evidence="2 3" key="1">
    <citation type="submission" date="2014-04" db="EMBL/GenBank/DDBJ databases">
        <authorList>
            <consortium name="DOE Joint Genome Institute"/>
            <person name="Kuo A."/>
            <person name="Kohler A."/>
            <person name="Nagy L.G."/>
            <person name="Floudas D."/>
            <person name="Copeland A."/>
            <person name="Barry K.W."/>
            <person name="Cichocki N."/>
            <person name="Veneault-Fourrey C."/>
            <person name="LaButti K."/>
            <person name="Lindquist E.A."/>
            <person name="Lipzen A."/>
            <person name="Lundell T."/>
            <person name="Morin E."/>
            <person name="Murat C."/>
            <person name="Sun H."/>
            <person name="Tunlid A."/>
            <person name="Henrissat B."/>
            <person name="Grigoriev I.V."/>
            <person name="Hibbett D.S."/>
            <person name="Martin F."/>
            <person name="Nordberg H.P."/>
            <person name="Cantor M.N."/>
            <person name="Hua S.X."/>
        </authorList>
    </citation>
    <scope>NUCLEOTIDE SEQUENCE [LARGE SCALE GENOMIC DNA]</scope>
    <source>
        <strain evidence="2 3">Foug A</strain>
    </source>
</reference>
<dbReference type="AlphaFoldDB" id="A0A0C3E9P8"/>
<dbReference type="STRING" id="1036808.A0A0C3E9P8"/>
<organism evidence="2 3">
    <name type="scientific">Scleroderma citrinum Foug A</name>
    <dbReference type="NCBI Taxonomy" id="1036808"/>
    <lineage>
        <taxon>Eukaryota</taxon>
        <taxon>Fungi</taxon>
        <taxon>Dikarya</taxon>
        <taxon>Basidiomycota</taxon>
        <taxon>Agaricomycotina</taxon>
        <taxon>Agaricomycetes</taxon>
        <taxon>Agaricomycetidae</taxon>
        <taxon>Boletales</taxon>
        <taxon>Sclerodermatineae</taxon>
        <taxon>Sclerodermataceae</taxon>
        <taxon>Scleroderma</taxon>
    </lineage>
</organism>
<accession>A0A0C3E9P8</accession>
<name>A0A0C3E9P8_9AGAM</name>
<dbReference type="HOGENOM" id="CLU_1670429_0_0_1"/>
<keyword evidence="3" id="KW-1185">Reference proteome</keyword>
<feature type="compositionally biased region" description="Low complexity" evidence="1">
    <location>
        <begin position="95"/>
        <end position="118"/>
    </location>
</feature>
<reference evidence="3" key="2">
    <citation type="submission" date="2015-01" db="EMBL/GenBank/DDBJ databases">
        <title>Evolutionary Origins and Diversification of the Mycorrhizal Mutualists.</title>
        <authorList>
            <consortium name="DOE Joint Genome Institute"/>
            <consortium name="Mycorrhizal Genomics Consortium"/>
            <person name="Kohler A."/>
            <person name="Kuo A."/>
            <person name="Nagy L.G."/>
            <person name="Floudas D."/>
            <person name="Copeland A."/>
            <person name="Barry K.W."/>
            <person name="Cichocki N."/>
            <person name="Veneault-Fourrey C."/>
            <person name="LaButti K."/>
            <person name="Lindquist E.A."/>
            <person name="Lipzen A."/>
            <person name="Lundell T."/>
            <person name="Morin E."/>
            <person name="Murat C."/>
            <person name="Riley R."/>
            <person name="Ohm R."/>
            <person name="Sun H."/>
            <person name="Tunlid A."/>
            <person name="Henrissat B."/>
            <person name="Grigoriev I.V."/>
            <person name="Hibbett D.S."/>
            <person name="Martin F."/>
        </authorList>
    </citation>
    <scope>NUCLEOTIDE SEQUENCE [LARGE SCALE GENOMIC DNA]</scope>
    <source>
        <strain evidence="3">Foug A</strain>
    </source>
</reference>
<evidence type="ECO:0000313" key="3">
    <source>
        <dbReference type="Proteomes" id="UP000053989"/>
    </source>
</evidence>
<dbReference type="InParanoid" id="A0A0C3E9P8"/>
<dbReference type="EMBL" id="KN822027">
    <property type="protein sequence ID" value="KIM64696.1"/>
    <property type="molecule type" value="Genomic_DNA"/>
</dbReference>
<dbReference type="Proteomes" id="UP000053989">
    <property type="component" value="Unassembled WGS sequence"/>
</dbReference>
<feature type="region of interest" description="Disordered" evidence="1">
    <location>
        <begin position="89"/>
        <end position="158"/>
    </location>
</feature>
<gene>
    <name evidence="2" type="ORF">SCLCIDRAFT_614894</name>
</gene>
<evidence type="ECO:0000256" key="1">
    <source>
        <dbReference type="SAM" id="MobiDB-lite"/>
    </source>
</evidence>
<dbReference type="OrthoDB" id="5600085at2759"/>
<sequence length="158" mass="17003">MLVPRSCACAANACACPPEGCQCEQLGDGSRSRTTFAVSGERGLCCDKQEVSASANIHRPPRIPDYIATTNIRNSPLTSPNMRQTEYYQQADYMSVSEVPSRSSSASSTSSRLSRTSPINGPGPSNNYPAYAQSHVSPRNVGQGCYDTYSSFNPTQFS</sequence>
<evidence type="ECO:0000313" key="2">
    <source>
        <dbReference type="EMBL" id="KIM64696.1"/>
    </source>
</evidence>
<feature type="compositionally biased region" description="Polar residues" evidence="1">
    <location>
        <begin position="148"/>
        <end position="158"/>
    </location>
</feature>
<proteinExistence type="predicted"/>
<protein>
    <recommendedName>
        <fullName evidence="4">Copper-fist domain-containing protein</fullName>
    </recommendedName>
</protein>